<accession>A0AAN9MXL3</accession>
<name>A0AAN9MXL3_CANGL</name>
<dbReference type="Proteomes" id="UP001367508">
    <property type="component" value="Unassembled WGS sequence"/>
</dbReference>
<evidence type="ECO:0000313" key="3">
    <source>
        <dbReference type="Proteomes" id="UP001367508"/>
    </source>
</evidence>
<dbReference type="EMBL" id="JAYMYQ010000001">
    <property type="protein sequence ID" value="KAK7360159.1"/>
    <property type="molecule type" value="Genomic_DNA"/>
</dbReference>
<evidence type="ECO:0000256" key="1">
    <source>
        <dbReference type="SAM" id="MobiDB-lite"/>
    </source>
</evidence>
<sequence length="97" mass="10302">MDSGGERAMRMAMCVEAVAFFVNGLGREMGNSALCKSPLNQYYNATAFGCEDDEQEVLGVDHQGKNSIAKDGSNGDNGKKGLASMSAEAPGTYCYFD</sequence>
<feature type="region of interest" description="Disordered" evidence="1">
    <location>
        <begin position="65"/>
        <end position="97"/>
    </location>
</feature>
<organism evidence="2 3">
    <name type="scientific">Canavalia gladiata</name>
    <name type="common">Sword bean</name>
    <name type="synonym">Dolichos gladiatus</name>
    <dbReference type="NCBI Taxonomy" id="3824"/>
    <lineage>
        <taxon>Eukaryota</taxon>
        <taxon>Viridiplantae</taxon>
        <taxon>Streptophyta</taxon>
        <taxon>Embryophyta</taxon>
        <taxon>Tracheophyta</taxon>
        <taxon>Spermatophyta</taxon>
        <taxon>Magnoliopsida</taxon>
        <taxon>eudicotyledons</taxon>
        <taxon>Gunneridae</taxon>
        <taxon>Pentapetalae</taxon>
        <taxon>rosids</taxon>
        <taxon>fabids</taxon>
        <taxon>Fabales</taxon>
        <taxon>Fabaceae</taxon>
        <taxon>Papilionoideae</taxon>
        <taxon>50 kb inversion clade</taxon>
        <taxon>NPAAA clade</taxon>
        <taxon>indigoferoid/millettioid clade</taxon>
        <taxon>Phaseoleae</taxon>
        <taxon>Canavalia</taxon>
    </lineage>
</organism>
<reference evidence="2 3" key="1">
    <citation type="submission" date="2024-01" db="EMBL/GenBank/DDBJ databases">
        <title>The genomes of 5 underutilized Papilionoideae crops provide insights into root nodulation and disease resistanc.</title>
        <authorList>
            <person name="Jiang F."/>
        </authorList>
    </citation>
    <scope>NUCLEOTIDE SEQUENCE [LARGE SCALE GENOMIC DNA]</scope>
    <source>
        <strain evidence="2">LVBAO_FW01</strain>
        <tissue evidence="2">Leaves</tissue>
    </source>
</reference>
<comment type="caution">
    <text evidence="2">The sequence shown here is derived from an EMBL/GenBank/DDBJ whole genome shotgun (WGS) entry which is preliminary data.</text>
</comment>
<evidence type="ECO:0000313" key="2">
    <source>
        <dbReference type="EMBL" id="KAK7360159.1"/>
    </source>
</evidence>
<proteinExistence type="predicted"/>
<keyword evidence="3" id="KW-1185">Reference proteome</keyword>
<gene>
    <name evidence="2" type="ORF">VNO77_02138</name>
</gene>
<protein>
    <submittedName>
        <fullName evidence="2">Uncharacterized protein</fullName>
    </submittedName>
</protein>
<dbReference type="AlphaFoldDB" id="A0AAN9MXL3"/>